<feature type="domain" description="ABC transmembrane type-1" evidence="7">
    <location>
        <begin position="34"/>
        <end position="195"/>
    </location>
</feature>
<comment type="subcellular location">
    <subcellularLocation>
        <location evidence="1">Cell membrane</location>
        <topology evidence="1">Multi-pass membrane protein</topology>
    </subcellularLocation>
</comment>
<dbReference type="GO" id="GO:0140359">
    <property type="term" value="F:ABC-type transporter activity"/>
    <property type="evidence" value="ECO:0007669"/>
    <property type="project" value="InterPro"/>
</dbReference>
<feature type="transmembrane region" description="Helical" evidence="6">
    <location>
        <begin position="20"/>
        <end position="40"/>
    </location>
</feature>
<evidence type="ECO:0000256" key="6">
    <source>
        <dbReference type="SAM" id="Phobius"/>
    </source>
</evidence>
<comment type="similarity">
    <text evidence="2">Belongs to the ABC transporter superfamily.</text>
</comment>
<dbReference type="InterPro" id="IPR036640">
    <property type="entry name" value="ABC1_TM_sf"/>
</dbReference>
<keyword evidence="4 6" id="KW-1133">Transmembrane helix</keyword>
<dbReference type="Gene3D" id="1.20.1560.10">
    <property type="entry name" value="ABC transporter type 1, transmembrane domain"/>
    <property type="match status" value="1"/>
</dbReference>
<keyword evidence="5 6" id="KW-0472">Membrane</keyword>
<evidence type="ECO:0000259" key="7">
    <source>
        <dbReference type="PROSITE" id="PS50929"/>
    </source>
</evidence>
<sequence>MLKHTITLLKQDQKNNFLVFFLQLLLNVHSFSYSFIIDFINKQNTVNNSNFILWILIACFSFVFFIIFRLLYAFQSNKTTFIIYQKNADRVSRNILQKSYEELVKNKESYMSYYNLNLMFANSLTSTIYSDLFYGIISIVFPIIFILLLNIQSWILIVHCIIGSIISGILLFKFSPILYKVQSKIQELLQNYTSKEIKLFGLFNLFYFFNKRNFLQNIYNLNYYKNTHRNTNY</sequence>
<keyword evidence="3 6" id="KW-0812">Transmembrane</keyword>
<dbReference type="Proteomes" id="UP000009399">
    <property type="component" value="Chromosome"/>
</dbReference>
<evidence type="ECO:0000313" key="8">
    <source>
        <dbReference type="EMBL" id="AFX74654.1"/>
    </source>
</evidence>
<evidence type="ECO:0000256" key="4">
    <source>
        <dbReference type="ARBA" id="ARBA00022989"/>
    </source>
</evidence>
<dbReference type="GO" id="GO:0005886">
    <property type="term" value="C:plasma membrane"/>
    <property type="evidence" value="ECO:0007669"/>
    <property type="project" value="UniProtKB-SubCell"/>
</dbReference>
<evidence type="ECO:0000256" key="2">
    <source>
        <dbReference type="ARBA" id="ARBA00005417"/>
    </source>
</evidence>
<dbReference type="InterPro" id="IPR011527">
    <property type="entry name" value="ABC1_TM_dom"/>
</dbReference>
<proteinExistence type="inferred from homology"/>
<feature type="transmembrane region" description="Helical" evidence="6">
    <location>
        <begin position="52"/>
        <end position="72"/>
    </location>
</feature>
<feature type="transmembrane region" description="Helical" evidence="6">
    <location>
        <begin position="154"/>
        <end position="174"/>
    </location>
</feature>
<dbReference type="GO" id="GO:0005524">
    <property type="term" value="F:ATP binding"/>
    <property type="evidence" value="ECO:0007669"/>
    <property type="project" value="UniProtKB-KW"/>
</dbReference>
<dbReference type="SUPFAM" id="SSF90123">
    <property type="entry name" value="ABC transporter transmembrane region"/>
    <property type="match status" value="1"/>
</dbReference>
<organism evidence="8 9">
    <name type="scientific">Mesomycoplasma hyorhinis SK76</name>
    <dbReference type="NCBI Taxonomy" id="1118964"/>
    <lineage>
        <taxon>Bacteria</taxon>
        <taxon>Bacillati</taxon>
        <taxon>Mycoplasmatota</taxon>
        <taxon>Mycoplasmoidales</taxon>
        <taxon>Metamycoplasmataceae</taxon>
        <taxon>Mesomycoplasma</taxon>
    </lineage>
</organism>
<evidence type="ECO:0000256" key="5">
    <source>
        <dbReference type="ARBA" id="ARBA00023136"/>
    </source>
</evidence>
<keyword evidence="8" id="KW-0547">Nucleotide-binding</keyword>
<dbReference type="EMBL" id="CP003914">
    <property type="protein sequence ID" value="AFX74654.1"/>
    <property type="molecule type" value="Genomic_DNA"/>
</dbReference>
<protein>
    <submittedName>
        <fullName evidence="8">ABC transporter ATP-binding-Pr1</fullName>
    </submittedName>
</protein>
<name>A0AAI8ANN7_MESHY</name>
<keyword evidence="8" id="KW-0067">ATP-binding</keyword>
<gene>
    <name evidence="8" type="ORF">MOS_753</name>
</gene>
<evidence type="ECO:0000256" key="3">
    <source>
        <dbReference type="ARBA" id="ARBA00022692"/>
    </source>
</evidence>
<accession>A0AAI8ANN7</accession>
<feature type="transmembrane region" description="Helical" evidence="6">
    <location>
        <begin position="128"/>
        <end position="148"/>
    </location>
</feature>
<reference evidence="8 9" key="1">
    <citation type="journal article" date="2013" name="Genome Announc.">
        <title>Complete Genome Sequence of Mycoplasma hyorhinis Strain SK76.</title>
        <authorList>
            <person name="Goodison S."/>
            <person name="Urquidi V."/>
            <person name="Kumar D."/>
            <person name="Reyes L."/>
            <person name="Rosser C.J."/>
        </authorList>
    </citation>
    <scope>NUCLEOTIDE SEQUENCE [LARGE SCALE GENOMIC DNA]</scope>
    <source>
        <strain evidence="8 9">SK76</strain>
    </source>
</reference>
<dbReference type="RefSeq" id="WP_013302464.1">
    <property type="nucleotide sequence ID" value="NC_019552.1"/>
</dbReference>
<dbReference type="PROSITE" id="PS50929">
    <property type="entry name" value="ABC_TM1F"/>
    <property type="match status" value="1"/>
</dbReference>
<evidence type="ECO:0000256" key="1">
    <source>
        <dbReference type="ARBA" id="ARBA00004651"/>
    </source>
</evidence>
<dbReference type="AlphaFoldDB" id="A0AAI8ANN7"/>
<dbReference type="KEGG" id="mhs:MOS_753"/>
<evidence type="ECO:0000313" key="9">
    <source>
        <dbReference type="Proteomes" id="UP000009399"/>
    </source>
</evidence>